<dbReference type="EMBL" id="LKHP01000002">
    <property type="protein sequence ID" value="KRQ87779.1"/>
    <property type="molecule type" value="Genomic_DNA"/>
</dbReference>
<protein>
    <recommendedName>
        <fullName evidence="3 9">4-diphosphocytidyl-2-C-methyl-D-erythritol kinase</fullName>
        <shortName evidence="9">CMK</shortName>
        <ecNumber evidence="2 9">2.7.1.148</ecNumber>
    </recommendedName>
    <alternativeName>
        <fullName evidence="8 9">4-(cytidine-5'-diphospho)-2-C-methyl-D-erythritol kinase</fullName>
    </alternativeName>
</protein>
<dbReference type="Gene3D" id="3.30.230.10">
    <property type="match status" value="1"/>
</dbReference>
<comment type="function">
    <text evidence="9">Catalyzes the phosphorylation of the position 2 hydroxy group of 4-diphosphocytidyl-2C-methyl-D-erythritol.</text>
</comment>
<evidence type="ECO:0000256" key="6">
    <source>
        <dbReference type="ARBA" id="ARBA00022777"/>
    </source>
</evidence>
<organism evidence="12 13">
    <name type="scientific">Caloramator mitchellensis</name>
    <dbReference type="NCBI Taxonomy" id="908809"/>
    <lineage>
        <taxon>Bacteria</taxon>
        <taxon>Bacillati</taxon>
        <taxon>Bacillota</taxon>
        <taxon>Clostridia</taxon>
        <taxon>Eubacteriales</taxon>
        <taxon>Clostridiaceae</taxon>
        <taxon>Caloramator</taxon>
    </lineage>
</organism>
<dbReference type="SUPFAM" id="SSF54211">
    <property type="entry name" value="Ribosomal protein S5 domain 2-like"/>
    <property type="match status" value="1"/>
</dbReference>
<dbReference type="GO" id="GO:0050515">
    <property type="term" value="F:4-(cytidine 5'-diphospho)-2-C-methyl-D-erythritol kinase activity"/>
    <property type="evidence" value="ECO:0007669"/>
    <property type="project" value="UniProtKB-UniRule"/>
</dbReference>
<keyword evidence="9" id="KW-0414">Isoprene biosynthesis</keyword>
<name>A0A0R3JW66_CALMK</name>
<evidence type="ECO:0000256" key="2">
    <source>
        <dbReference type="ARBA" id="ARBA00012052"/>
    </source>
</evidence>
<dbReference type="RefSeq" id="WP_057976929.1">
    <property type="nucleotide sequence ID" value="NZ_LKHP01000002.1"/>
</dbReference>
<feature type="binding site" evidence="9">
    <location>
        <begin position="94"/>
        <end position="104"/>
    </location>
    <ligand>
        <name>ATP</name>
        <dbReference type="ChEBI" id="CHEBI:30616"/>
    </ligand>
</feature>
<keyword evidence="5 9" id="KW-0547">Nucleotide-binding</keyword>
<dbReference type="InterPro" id="IPR006204">
    <property type="entry name" value="GHMP_kinase_N_dom"/>
</dbReference>
<proteinExistence type="inferred from homology"/>
<dbReference type="AlphaFoldDB" id="A0A0R3JW66"/>
<reference evidence="12 13" key="1">
    <citation type="submission" date="2015-09" db="EMBL/GenBank/DDBJ databases">
        <title>Draft genome sequence of a Caloramator mitchellensis, a moderate thermophile from the Great Artesian Basin of Australia.</title>
        <authorList>
            <person name="Patel B.K."/>
        </authorList>
    </citation>
    <scope>NUCLEOTIDE SEQUENCE [LARGE SCALE GENOMIC DNA]</scope>
    <source>
        <strain evidence="12 13">VF08</strain>
    </source>
</reference>
<dbReference type="SUPFAM" id="SSF55060">
    <property type="entry name" value="GHMP Kinase, C-terminal domain"/>
    <property type="match status" value="1"/>
</dbReference>
<dbReference type="Proteomes" id="UP000052015">
    <property type="component" value="Unassembled WGS sequence"/>
</dbReference>
<comment type="caution">
    <text evidence="12">The sequence shown here is derived from an EMBL/GenBank/DDBJ whole genome shotgun (WGS) entry which is preliminary data.</text>
</comment>
<accession>A0A0R3JW66</accession>
<dbReference type="InterPro" id="IPR020568">
    <property type="entry name" value="Ribosomal_Su5_D2-typ_SF"/>
</dbReference>
<dbReference type="GO" id="GO:0016114">
    <property type="term" value="P:terpenoid biosynthetic process"/>
    <property type="evidence" value="ECO:0007669"/>
    <property type="project" value="UniProtKB-UniRule"/>
</dbReference>
<comment type="pathway">
    <text evidence="9">Isoprenoid biosynthesis; isopentenyl diphosphate biosynthesis via DXP pathway; isopentenyl diphosphate from 1-deoxy-D-xylulose 5-phosphate: step 3/6.</text>
</comment>
<evidence type="ECO:0000256" key="9">
    <source>
        <dbReference type="HAMAP-Rule" id="MF_00061"/>
    </source>
</evidence>
<dbReference type="Pfam" id="PF00288">
    <property type="entry name" value="GHMP_kinases_N"/>
    <property type="match status" value="1"/>
</dbReference>
<evidence type="ECO:0000313" key="12">
    <source>
        <dbReference type="EMBL" id="KRQ87779.1"/>
    </source>
</evidence>
<evidence type="ECO:0000256" key="8">
    <source>
        <dbReference type="ARBA" id="ARBA00032554"/>
    </source>
</evidence>
<dbReference type="InterPro" id="IPR013750">
    <property type="entry name" value="GHMP_kinase_C_dom"/>
</dbReference>
<feature type="domain" description="GHMP kinase C-terminal" evidence="11">
    <location>
        <begin position="198"/>
        <end position="275"/>
    </location>
</feature>
<dbReference type="OrthoDB" id="9809438at2"/>
<feature type="domain" description="GHMP kinase N-terminal" evidence="10">
    <location>
        <begin position="66"/>
        <end position="141"/>
    </location>
</feature>
<dbReference type="Gene3D" id="3.30.70.890">
    <property type="entry name" value="GHMP kinase, C-terminal domain"/>
    <property type="match status" value="1"/>
</dbReference>
<evidence type="ECO:0000313" key="13">
    <source>
        <dbReference type="Proteomes" id="UP000052015"/>
    </source>
</evidence>
<dbReference type="HAMAP" id="MF_00061">
    <property type="entry name" value="IspE"/>
    <property type="match status" value="1"/>
</dbReference>
<dbReference type="Pfam" id="PF08544">
    <property type="entry name" value="GHMP_kinases_C"/>
    <property type="match status" value="1"/>
</dbReference>
<dbReference type="UniPathway" id="UPA00056">
    <property type="reaction ID" value="UER00094"/>
</dbReference>
<evidence type="ECO:0000256" key="7">
    <source>
        <dbReference type="ARBA" id="ARBA00022840"/>
    </source>
</evidence>
<evidence type="ECO:0000256" key="3">
    <source>
        <dbReference type="ARBA" id="ARBA00017473"/>
    </source>
</evidence>
<comment type="catalytic activity">
    <reaction evidence="9">
        <text>4-CDP-2-C-methyl-D-erythritol + ATP = 4-CDP-2-C-methyl-D-erythritol 2-phosphate + ADP + H(+)</text>
        <dbReference type="Rhea" id="RHEA:18437"/>
        <dbReference type="ChEBI" id="CHEBI:15378"/>
        <dbReference type="ChEBI" id="CHEBI:30616"/>
        <dbReference type="ChEBI" id="CHEBI:57823"/>
        <dbReference type="ChEBI" id="CHEBI:57919"/>
        <dbReference type="ChEBI" id="CHEBI:456216"/>
        <dbReference type="EC" id="2.7.1.148"/>
    </reaction>
</comment>
<sequence length="287" mass="32108">MDKVMIRCPAKINLSLDVVGKREDGYHLLRMINQSVSLYDYITVEKTDSKIVLTANKNDIPLDESNTCYKAAKLIINRFNLKGGVRIHIEKNIPHGAGLGGGSSDAAGVIKAMNQIFELKMSLDNMMDIGVKIGADLPYCIVNRTSLAEGIGERITPLEPIENFNIVIAKPNVAVSTKEVYMNLKLDEVSKRPDIDRLIEYIKRRDYKSLASNMVNVLETVTIREYPVIGEVKNIMHEFDALGSIMTGSGSAVFGIFENEERAEVCYNRLRDYLKEVYLVKTVNEGV</sequence>
<keyword evidence="4 9" id="KW-0808">Transferase</keyword>
<dbReference type="PANTHER" id="PTHR43527:SF2">
    <property type="entry name" value="4-DIPHOSPHOCYTIDYL-2-C-METHYL-D-ERYTHRITOL KINASE, CHLOROPLASTIC"/>
    <property type="match status" value="1"/>
</dbReference>
<dbReference type="EC" id="2.7.1.148" evidence="2 9"/>
<evidence type="ECO:0000256" key="1">
    <source>
        <dbReference type="ARBA" id="ARBA00009684"/>
    </source>
</evidence>
<dbReference type="GO" id="GO:0019288">
    <property type="term" value="P:isopentenyl diphosphate biosynthetic process, methylerythritol 4-phosphate pathway"/>
    <property type="evidence" value="ECO:0007669"/>
    <property type="project" value="UniProtKB-UniRule"/>
</dbReference>
<comment type="similarity">
    <text evidence="1 9">Belongs to the GHMP kinase family. IspE subfamily.</text>
</comment>
<evidence type="ECO:0000256" key="5">
    <source>
        <dbReference type="ARBA" id="ARBA00022741"/>
    </source>
</evidence>
<dbReference type="PANTHER" id="PTHR43527">
    <property type="entry name" value="4-DIPHOSPHOCYTIDYL-2-C-METHYL-D-ERYTHRITOL KINASE, CHLOROPLASTIC"/>
    <property type="match status" value="1"/>
</dbReference>
<keyword evidence="7 9" id="KW-0067">ATP-binding</keyword>
<feature type="active site" evidence="9">
    <location>
        <position position="136"/>
    </location>
</feature>
<dbReference type="InterPro" id="IPR014721">
    <property type="entry name" value="Ribsml_uS5_D2-typ_fold_subgr"/>
</dbReference>
<dbReference type="GO" id="GO:0005524">
    <property type="term" value="F:ATP binding"/>
    <property type="evidence" value="ECO:0007669"/>
    <property type="project" value="UniProtKB-UniRule"/>
</dbReference>
<keyword evidence="13" id="KW-1185">Reference proteome</keyword>
<dbReference type="NCBIfam" id="TIGR00154">
    <property type="entry name" value="ispE"/>
    <property type="match status" value="1"/>
</dbReference>
<feature type="active site" evidence="9">
    <location>
        <position position="11"/>
    </location>
</feature>
<dbReference type="InterPro" id="IPR004424">
    <property type="entry name" value="IspE"/>
</dbReference>
<dbReference type="InterPro" id="IPR036554">
    <property type="entry name" value="GHMP_kinase_C_sf"/>
</dbReference>
<dbReference type="PATRIC" id="fig|908809.3.peg.586"/>
<dbReference type="STRING" id="908809.ABG79_00584"/>
<keyword evidence="6 9" id="KW-0418">Kinase</keyword>
<evidence type="ECO:0000256" key="4">
    <source>
        <dbReference type="ARBA" id="ARBA00022679"/>
    </source>
</evidence>
<gene>
    <name evidence="9 12" type="primary">ispE</name>
    <name evidence="12" type="ORF">ABG79_00584</name>
</gene>
<evidence type="ECO:0000259" key="10">
    <source>
        <dbReference type="Pfam" id="PF00288"/>
    </source>
</evidence>
<evidence type="ECO:0000259" key="11">
    <source>
        <dbReference type="Pfam" id="PF08544"/>
    </source>
</evidence>
<dbReference type="PIRSF" id="PIRSF010376">
    <property type="entry name" value="IspE"/>
    <property type="match status" value="1"/>
</dbReference>